<accession>A0A1Y2UDA4</accession>
<reference evidence="3 4" key="1">
    <citation type="submission" date="2016-09" db="EMBL/GenBank/DDBJ databases">
        <title>Lactobacillus reuteri KLR3005, genome sequencing and assembly.</title>
        <authorList>
            <person name="Lee J.-Y."/>
            <person name="Kim E.B."/>
            <person name="Choi Y.-J."/>
        </authorList>
    </citation>
    <scope>NUCLEOTIDE SEQUENCE [LARGE SCALE GENOMIC DNA]</scope>
    <source>
        <strain evidence="3 4">KLR3005</strain>
    </source>
</reference>
<evidence type="ECO:0000256" key="1">
    <source>
        <dbReference type="SAM" id="MobiDB-lite"/>
    </source>
</evidence>
<dbReference type="RefSeq" id="WP_086120057.1">
    <property type="nucleotide sequence ID" value="NZ_MIMJ01000050.1"/>
</dbReference>
<organism evidence="3 4">
    <name type="scientific">Limosilactobacillus reuteri</name>
    <name type="common">Lactobacillus reuteri</name>
    <dbReference type="NCBI Taxonomy" id="1598"/>
    <lineage>
        <taxon>Bacteria</taxon>
        <taxon>Bacillati</taxon>
        <taxon>Bacillota</taxon>
        <taxon>Bacilli</taxon>
        <taxon>Lactobacillales</taxon>
        <taxon>Lactobacillaceae</taxon>
        <taxon>Limosilactobacillus</taxon>
    </lineage>
</organism>
<protein>
    <submittedName>
        <fullName evidence="3">Uncharacterized protein</fullName>
    </submittedName>
</protein>
<evidence type="ECO:0000313" key="3">
    <source>
        <dbReference type="EMBL" id="OTA80767.1"/>
    </source>
</evidence>
<feature type="compositionally biased region" description="Polar residues" evidence="1">
    <location>
        <begin position="17"/>
        <end position="45"/>
    </location>
</feature>
<feature type="transmembrane region" description="Helical" evidence="2">
    <location>
        <begin position="273"/>
        <end position="291"/>
    </location>
</feature>
<keyword evidence="2" id="KW-1133">Transmembrane helix</keyword>
<keyword evidence="2" id="KW-0812">Transmembrane</keyword>
<name>A0A1Y2UDA4_LIMRT</name>
<proteinExistence type="predicted"/>
<comment type="caution">
    <text evidence="3">The sequence shown here is derived from an EMBL/GenBank/DDBJ whole genome shotgun (WGS) entry which is preliminary data.</text>
</comment>
<dbReference type="Proteomes" id="UP000194286">
    <property type="component" value="Unassembled WGS sequence"/>
</dbReference>
<gene>
    <name evidence="3" type="ORF">BHL82_10415</name>
</gene>
<keyword evidence="2" id="KW-0472">Membrane</keyword>
<evidence type="ECO:0000256" key="2">
    <source>
        <dbReference type="SAM" id="Phobius"/>
    </source>
</evidence>
<feature type="region of interest" description="Disordered" evidence="1">
    <location>
        <begin position="1"/>
        <end position="45"/>
    </location>
</feature>
<evidence type="ECO:0000313" key="4">
    <source>
        <dbReference type="Proteomes" id="UP000194286"/>
    </source>
</evidence>
<sequence>MDNNNLQKKNNFKKSNHSQLTPEQQHSKSSFDNISTSNNLNVPKLKSVSNMQLAKQLSEMQDQQATKQDLNPLAQSSELEKLQNELSKQNSEGHNLITSQLTDQTSKVVKAVTEARDIGFNDGLGKRVDDIANQFEGIQIDWHNKELNLKDTARENKIMNADFKVAAKHLAANTQTINKNLVPSIQTLTQYLSHGIKYNAGPVAKDLYKIFSAATGKTVDQVISAEVKNKLIDVQSQTNQAKLSAQLSAKVAKEAVSELTNDLYEVKKFANKFLIEFATILGLTIITPGWYKVLTLGFTTAISYLLNKQNNDTEE</sequence>
<dbReference type="AlphaFoldDB" id="A0A1Y2UDA4"/>
<dbReference type="EMBL" id="MIMU01000160">
    <property type="protein sequence ID" value="OTA80767.1"/>
    <property type="molecule type" value="Genomic_DNA"/>
</dbReference>